<evidence type="ECO:0000256" key="7">
    <source>
        <dbReference type="PROSITE-ProRule" id="PRU01091"/>
    </source>
</evidence>
<feature type="domain" description="OmpR/PhoB-type" evidence="9">
    <location>
        <begin position="136"/>
        <end position="235"/>
    </location>
</feature>
<dbReference type="SUPFAM" id="SSF46894">
    <property type="entry name" value="C-terminal effector domain of the bipartite response regulators"/>
    <property type="match status" value="1"/>
</dbReference>
<dbReference type="Pfam" id="PF00072">
    <property type="entry name" value="Response_reg"/>
    <property type="match status" value="1"/>
</dbReference>
<reference evidence="11" key="1">
    <citation type="journal article" date="2019" name="Int. J. Syst. Evol. Microbiol.">
        <title>The Global Catalogue of Microorganisms (GCM) 10K type strain sequencing project: providing services to taxonomists for standard genome sequencing and annotation.</title>
        <authorList>
            <consortium name="The Broad Institute Genomics Platform"/>
            <consortium name="The Broad Institute Genome Sequencing Center for Infectious Disease"/>
            <person name="Wu L."/>
            <person name="Ma J."/>
        </authorList>
    </citation>
    <scope>NUCLEOTIDE SEQUENCE [LARGE SCALE GENOMIC DNA]</scope>
    <source>
        <strain evidence="11">CCUG 36956</strain>
    </source>
</reference>
<evidence type="ECO:0000313" key="10">
    <source>
        <dbReference type="EMBL" id="MFC7298502.1"/>
    </source>
</evidence>
<comment type="caution">
    <text evidence="10">The sequence shown here is derived from an EMBL/GenBank/DDBJ whole genome shotgun (WGS) entry which is preliminary data.</text>
</comment>
<dbReference type="Proteomes" id="UP001596379">
    <property type="component" value="Unassembled WGS sequence"/>
</dbReference>
<evidence type="ECO:0000313" key="11">
    <source>
        <dbReference type="Proteomes" id="UP001596379"/>
    </source>
</evidence>
<dbReference type="PANTHER" id="PTHR48111">
    <property type="entry name" value="REGULATOR OF RPOS"/>
    <property type="match status" value="1"/>
</dbReference>
<keyword evidence="4 7" id="KW-0238">DNA-binding</keyword>
<protein>
    <submittedName>
        <fullName evidence="10">Response regulator</fullName>
    </submittedName>
</protein>
<dbReference type="Pfam" id="PF00486">
    <property type="entry name" value="Trans_reg_C"/>
    <property type="match status" value="1"/>
</dbReference>
<feature type="modified residue" description="4-aspartylphosphate" evidence="6">
    <location>
        <position position="57"/>
    </location>
</feature>
<dbReference type="RefSeq" id="WP_382233683.1">
    <property type="nucleotide sequence ID" value="NZ_JBHTCC010000001.1"/>
</dbReference>
<dbReference type="PANTHER" id="PTHR48111:SF4">
    <property type="entry name" value="DNA-BINDING DUAL TRANSCRIPTIONAL REGULATOR OMPR"/>
    <property type="match status" value="1"/>
</dbReference>
<dbReference type="InterPro" id="IPR039420">
    <property type="entry name" value="WalR-like"/>
</dbReference>
<dbReference type="CDD" id="cd00383">
    <property type="entry name" value="trans_reg_C"/>
    <property type="match status" value="1"/>
</dbReference>
<dbReference type="SUPFAM" id="SSF52172">
    <property type="entry name" value="CheY-like"/>
    <property type="match status" value="1"/>
</dbReference>
<name>A0ABW2J610_9BURK</name>
<dbReference type="InterPro" id="IPR001867">
    <property type="entry name" value="OmpR/PhoB-type_DNA-bd"/>
</dbReference>
<evidence type="ECO:0000256" key="2">
    <source>
        <dbReference type="ARBA" id="ARBA00023012"/>
    </source>
</evidence>
<keyword evidence="5" id="KW-0804">Transcription</keyword>
<dbReference type="Gene3D" id="6.10.250.690">
    <property type="match status" value="1"/>
</dbReference>
<dbReference type="PROSITE" id="PS50110">
    <property type="entry name" value="RESPONSE_REGULATORY"/>
    <property type="match status" value="1"/>
</dbReference>
<evidence type="ECO:0000259" key="9">
    <source>
        <dbReference type="PROSITE" id="PS51755"/>
    </source>
</evidence>
<keyword evidence="2" id="KW-0902">Two-component regulatory system</keyword>
<dbReference type="Gene3D" id="3.40.50.2300">
    <property type="match status" value="1"/>
</dbReference>
<proteinExistence type="predicted"/>
<sequence>MTLRLLMIEDDQRLASMVATYLNQNGFDVQHSATAKDGLHQLQQADATQAFSIVLLDLMLPDADGLDVCRQIRAQPQPTGSMPIVMLTAKGDPMDRVVGLELGADDYIPKPFEPRELLARLRAVLRRQQGVATSAERVLRFGRLEIDLDARVIRLDEQDKPVTAYQFNLLAAMADRAGRVLSREQLMDAVKGEPLEAFDRSIDVHIGRLRAAIEDDPKQPKRIITVRGAGYVFAKAQDV</sequence>
<evidence type="ECO:0000256" key="3">
    <source>
        <dbReference type="ARBA" id="ARBA00023015"/>
    </source>
</evidence>
<dbReference type="Gene3D" id="1.10.10.10">
    <property type="entry name" value="Winged helix-like DNA-binding domain superfamily/Winged helix DNA-binding domain"/>
    <property type="match status" value="1"/>
</dbReference>
<accession>A0ABW2J610</accession>
<evidence type="ECO:0000256" key="1">
    <source>
        <dbReference type="ARBA" id="ARBA00022553"/>
    </source>
</evidence>
<dbReference type="InterPro" id="IPR001789">
    <property type="entry name" value="Sig_transdc_resp-reg_receiver"/>
</dbReference>
<gene>
    <name evidence="10" type="ORF">ACFQO0_08645</name>
</gene>
<dbReference type="SMART" id="SM00448">
    <property type="entry name" value="REC"/>
    <property type="match status" value="1"/>
</dbReference>
<organism evidence="10 11">
    <name type="scientific">Herminiimonas aquatilis</name>
    <dbReference type="NCBI Taxonomy" id="345342"/>
    <lineage>
        <taxon>Bacteria</taxon>
        <taxon>Pseudomonadati</taxon>
        <taxon>Pseudomonadota</taxon>
        <taxon>Betaproteobacteria</taxon>
        <taxon>Burkholderiales</taxon>
        <taxon>Oxalobacteraceae</taxon>
        <taxon>Herminiimonas</taxon>
    </lineage>
</organism>
<dbReference type="EMBL" id="JBHTCC010000001">
    <property type="protein sequence ID" value="MFC7298502.1"/>
    <property type="molecule type" value="Genomic_DNA"/>
</dbReference>
<dbReference type="InterPro" id="IPR011006">
    <property type="entry name" value="CheY-like_superfamily"/>
</dbReference>
<dbReference type="SMART" id="SM00862">
    <property type="entry name" value="Trans_reg_C"/>
    <property type="match status" value="1"/>
</dbReference>
<evidence type="ECO:0000256" key="4">
    <source>
        <dbReference type="ARBA" id="ARBA00023125"/>
    </source>
</evidence>
<evidence type="ECO:0000259" key="8">
    <source>
        <dbReference type="PROSITE" id="PS50110"/>
    </source>
</evidence>
<keyword evidence="3" id="KW-0805">Transcription regulation</keyword>
<evidence type="ECO:0000256" key="6">
    <source>
        <dbReference type="PROSITE-ProRule" id="PRU00169"/>
    </source>
</evidence>
<feature type="domain" description="Response regulatory" evidence="8">
    <location>
        <begin position="4"/>
        <end position="125"/>
    </location>
</feature>
<feature type="DNA-binding region" description="OmpR/PhoB-type" evidence="7">
    <location>
        <begin position="136"/>
        <end position="235"/>
    </location>
</feature>
<dbReference type="PROSITE" id="PS51755">
    <property type="entry name" value="OMPR_PHOB"/>
    <property type="match status" value="1"/>
</dbReference>
<dbReference type="InterPro" id="IPR036388">
    <property type="entry name" value="WH-like_DNA-bd_sf"/>
</dbReference>
<keyword evidence="1 6" id="KW-0597">Phosphoprotein</keyword>
<dbReference type="InterPro" id="IPR016032">
    <property type="entry name" value="Sig_transdc_resp-reg_C-effctor"/>
</dbReference>
<evidence type="ECO:0000256" key="5">
    <source>
        <dbReference type="ARBA" id="ARBA00023163"/>
    </source>
</evidence>
<keyword evidence="11" id="KW-1185">Reference proteome</keyword>